<feature type="region of interest" description="Disordered" evidence="8">
    <location>
        <begin position="191"/>
        <end position="211"/>
    </location>
</feature>
<evidence type="ECO:0000313" key="9">
    <source>
        <dbReference type="EMBL" id="CEL92549.1"/>
    </source>
</evidence>
<evidence type="ECO:0000256" key="2">
    <source>
        <dbReference type="ARBA" id="ARBA00005227"/>
    </source>
</evidence>
<evidence type="ECO:0000256" key="8">
    <source>
        <dbReference type="SAM" id="MobiDB-lite"/>
    </source>
</evidence>
<reference evidence="9 10" key="1">
    <citation type="submission" date="2014-11" db="EMBL/GenBank/DDBJ databases">
        <authorList>
            <person name="Zhu J."/>
            <person name="Qi W."/>
            <person name="Song R."/>
        </authorList>
    </citation>
    <scope>NUCLEOTIDE SEQUENCE [LARGE SCALE GENOMIC DNA]</scope>
</reference>
<feature type="transmembrane region" description="Helical" evidence="7">
    <location>
        <begin position="386"/>
        <end position="407"/>
    </location>
</feature>
<feature type="compositionally biased region" description="Polar residues" evidence="8">
    <location>
        <begin position="1"/>
        <end position="12"/>
    </location>
</feature>
<dbReference type="STRING" id="1169540.A0A0G4EBA6"/>
<comment type="subcellular location">
    <subcellularLocation>
        <location evidence="1">Membrane</location>
        <topology evidence="1">Multi-pass membrane protein</topology>
    </subcellularLocation>
</comment>
<keyword evidence="5 7" id="KW-1133">Transmembrane helix</keyword>
<organism evidence="9 10">
    <name type="scientific">Vitrella brassicaformis (strain CCMP3155)</name>
    <dbReference type="NCBI Taxonomy" id="1169540"/>
    <lineage>
        <taxon>Eukaryota</taxon>
        <taxon>Sar</taxon>
        <taxon>Alveolata</taxon>
        <taxon>Colpodellida</taxon>
        <taxon>Vitrellaceae</taxon>
        <taxon>Vitrella</taxon>
    </lineage>
</organism>
<dbReference type="OMA" id="XVAVCCI"/>
<dbReference type="VEuPathDB" id="CryptoDB:Vbra_4714"/>
<feature type="transmembrane region" description="Helical" evidence="7">
    <location>
        <begin position="419"/>
        <end position="443"/>
    </location>
</feature>
<feature type="transmembrane region" description="Helical" evidence="7">
    <location>
        <begin position="283"/>
        <end position="305"/>
    </location>
</feature>
<feature type="transmembrane region" description="Helical" evidence="7">
    <location>
        <begin position="573"/>
        <end position="596"/>
    </location>
</feature>
<name>A0A0G4EBA6_VITBC</name>
<sequence length="648" mass="73234">MRSRTAAASQGPRNDHTAANRDAYDDGSSNKWRVPRPRYMMMCVVMLVSWVWPRVACGSDGSDEGGGGSRSQHLHVYDPNEVVTVWTDKMGPYHNPHETYPYENLPICELQDAGGIRKEPTIGEALEGHNFISSPRINIKFSVGQPSTDVCSMKLNEEQAEELVRMVEENYWYQIYIDDLPNWGFLGEMVEPDEGKEGADEKDDDEGAAPSVPSIFTHREFVIYRNGPQIISVDMEPSDLVPIKAGAELKFTYSVEWHETDVPFKNRFEKYLEFSFFEHKVHWFSIVNSFMLCLFLCAIVSVILARVLRRDFAKYAASEADELESMDRADESGWKQVHGDVFRKPSHLLTFSVLYSSGCHLMTMIVGVILLAIANSYYTRAGSSSSAAVLVYIVTQSVGGYAGGYTFKLYGGKGWKKAMFAQVLFIPSVVLVIFAFLNTTALVYTSSMAVPAKNIATVVLLFLVLCIPLHTVGTLLGRRHASKAAFPCRIHHLKRPIPPKHWAFLPCMISGAGLIPFGCVFIEMYFLFSSFWGYKFYYVYGFMLAILLLFSCVLVCVSITSVYILLNAEDYRWAWVSFLSCASTGVYVFLYSIYYYHNSTKMRGFLQFMYYFGSTAFFCFCLSLFCGSLGYLGAFRFVSLIYKNIKAE</sequence>
<evidence type="ECO:0000256" key="6">
    <source>
        <dbReference type="ARBA" id="ARBA00023136"/>
    </source>
</evidence>
<gene>
    <name evidence="9" type="ORF">Vbra_4714</name>
</gene>
<dbReference type="InterPro" id="IPR004240">
    <property type="entry name" value="EMP70"/>
</dbReference>
<dbReference type="GO" id="GO:0016020">
    <property type="term" value="C:membrane"/>
    <property type="evidence" value="ECO:0007669"/>
    <property type="project" value="UniProtKB-SubCell"/>
</dbReference>
<evidence type="ECO:0000256" key="7">
    <source>
        <dbReference type="RuleBase" id="RU363079"/>
    </source>
</evidence>
<dbReference type="AlphaFoldDB" id="A0A0G4EBA6"/>
<evidence type="ECO:0000256" key="1">
    <source>
        <dbReference type="ARBA" id="ARBA00004141"/>
    </source>
</evidence>
<evidence type="ECO:0000256" key="4">
    <source>
        <dbReference type="ARBA" id="ARBA00022729"/>
    </source>
</evidence>
<comment type="similarity">
    <text evidence="2 7">Belongs to the nonaspanin (TM9SF) (TC 9.A.2) family.</text>
</comment>
<dbReference type="Proteomes" id="UP000041254">
    <property type="component" value="Unassembled WGS sequence"/>
</dbReference>
<evidence type="ECO:0000256" key="5">
    <source>
        <dbReference type="ARBA" id="ARBA00022989"/>
    </source>
</evidence>
<feature type="compositionally biased region" description="Basic and acidic residues" evidence="8">
    <location>
        <begin position="13"/>
        <end position="24"/>
    </location>
</feature>
<proteinExistence type="inferred from homology"/>
<dbReference type="PANTHER" id="PTHR10766:SF41">
    <property type="entry name" value="TRANSMEMBRANE 9 SUPERFAMILY MEMBER 3"/>
    <property type="match status" value="1"/>
</dbReference>
<keyword evidence="6 7" id="KW-0472">Membrane</keyword>
<feature type="transmembrane region" description="Helical" evidence="7">
    <location>
        <begin position="502"/>
        <end position="528"/>
    </location>
</feature>
<feature type="transmembrane region" description="Helical" evidence="7">
    <location>
        <begin position="540"/>
        <end position="566"/>
    </location>
</feature>
<evidence type="ECO:0000256" key="3">
    <source>
        <dbReference type="ARBA" id="ARBA00022692"/>
    </source>
</evidence>
<dbReference type="GO" id="GO:0072657">
    <property type="term" value="P:protein localization to membrane"/>
    <property type="evidence" value="ECO:0007669"/>
    <property type="project" value="TreeGrafter"/>
</dbReference>
<keyword evidence="10" id="KW-1185">Reference proteome</keyword>
<feature type="transmembrane region" description="Helical" evidence="7">
    <location>
        <begin position="353"/>
        <end position="374"/>
    </location>
</feature>
<feature type="transmembrane region" description="Helical" evidence="7">
    <location>
        <begin position="608"/>
        <end position="634"/>
    </location>
</feature>
<accession>A0A0G4EBA6</accession>
<protein>
    <recommendedName>
        <fullName evidence="7">Transmembrane 9 superfamily member</fullName>
    </recommendedName>
</protein>
<dbReference type="Pfam" id="PF02990">
    <property type="entry name" value="EMP70"/>
    <property type="match status" value="1"/>
</dbReference>
<keyword evidence="3 7" id="KW-0812">Transmembrane</keyword>
<dbReference type="OrthoDB" id="1666796at2759"/>
<dbReference type="PANTHER" id="PTHR10766">
    <property type="entry name" value="TRANSMEMBRANE 9 SUPERFAMILY PROTEIN"/>
    <property type="match status" value="1"/>
</dbReference>
<keyword evidence="4" id="KW-0732">Signal</keyword>
<evidence type="ECO:0000313" key="10">
    <source>
        <dbReference type="Proteomes" id="UP000041254"/>
    </source>
</evidence>
<feature type="region of interest" description="Disordered" evidence="8">
    <location>
        <begin position="1"/>
        <end position="30"/>
    </location>
</feature>
<feature type="transmembrane region" description="Helical" evidence="7">
    <location>
        <begin position="455"/>
        <end position="476"/>
    </location>
</feature>
<dbReference type="InParanoid" id="A0A0G4EBA6"/>
<dbReference type="PhylomeDB" id="A0A0G4EBA6"/>
<dbReference type="EMBL" id="CDMY01000086">
    <property type="protein sequence ID" value="CEL92549.1"/>
    <property type="molecule type" value="Genomic_DNA"/>
</dbReference>